<sequence>MENAESPKLLSEIDKIIAQNSEVKKTGVGGYVFWGLAIPPFTTIWTMYAASKKGVLHILVPTMTLVYTILFALFSFSVIYSPKSFADVSAVKFATQVQLPTVPSWIVASTIILTILGILGGWYFRGVAKKQGSLSKVLMVSLLGILLLQFFVEFRELVFINTVIRKSIGDIYPGL</sequence>
<keyword evidence="1" id="KW-1133">Transmembrane helix</keyword>
<reference evidence="2 3" key="1">
    <citation type="journal article" date="2016" name="Nat. Commun.">
        <title>Thousands of microbial genomes shed light on interconnected biogeochemical processes in an aquifer system.</title>
        <authorList>
            <person name="Anantharaman K."/>
            <person name="Brown C.T."/>
            <person name="Hug L.A."/>
            <person name="Sharon I."/>
            <person name="Castelle C.J."/>
            <person name="Probst A.J."/>
            <person name="Thomas B.C."/>
            <person name="Singh A."/>
            <person name="Wilkins M.J."/>
            <person name="Karaoz U."/>
            <person name="Brodie E.L."/>
            <person name="Williams K.H."/>
            <person name="Hubbard S.S."/>
            <person name="Banfield J.F."/>
        </authorList>
    </citation>
    <scope>NUCLEOTIDE SEQUENCE [LARGE SCALE GENOMIC DNA]</scope>
</reference>
<keyword evidence="1" id="KW-0472">Membrane</keyword>
<evidence type="ECO:0000313" key="2">
    <source>
        <dbReference type="EMBL" id="OGD88764.1"/>
    </source>
</evidence>
<organism evidence="2 3">
    <name type="scientific">Candidatus Curtissbacteria bacterium RIFCSPHIGHO2_02_FULL_40_16b</name>
    <dbReference type="NCBI Taxonomy" id="1797714"/>
    <lineage>
        <taxon>Bacteria</taxon>
        <taxon>Candidatus Curtissiibacteriota</taxon>
    </lineage>
</organism>
<proteinExistence type="predicted"/>
<feature type="transmembrane region" description="Helical" evidence="1">
    <location>
        <begin position="58"/>
        <end position="82"/>
    </location>
</feature>
<keyword evidence="1" id="KW-0812">Transmembrane</keyword>
<evidence type="ECO:0000313" key="3">
    <source>
        <dbReference type="Proteomes" id="UP000177369"/>
    </source>
</evidence>
<evidence type="ECO:0000256" key="1">
    <source>
        <dbReference type="SAM" id="Phobius"/>
    </source>
</evidence>
<comment type="caution">
    <text evidence="2">The sequence shown here is derived from an EMBL/GenBank/DDBJ whole genome shotgun (WGS) entry which is preliminary data.</text>
</comment>
<name>A0A1F5GAA2_9BACT</name>
<protein>
    <submittedName>
        <fullName evidence="2">Uncharacterized protein</fullName>
    </submittedName>
</protein>
<dbReference type="AlphaFoldDB" id="A0A1F5GAA2"/>
<feature type="transmembrane region" description="Helical" evidence="1">
    <location>
        <begin position="136"/>
        <end position="152"/>
    </location>
</feature>
<dbReference type="STRING" id="1797714.A3D04_04370"/>
<dbReference type="Proteomes" id="UP000177369">
    <property type="component" value="Unassembled WGS sequence"/>
</dbReference>
<feature type="transmembrane region" description="Helical" evidence="1">
    <location>
        <begin position="31"/>
        <end position="51"/>
    </location>
</feature>
<dbReference type="EMBL" id="MFBD01000018">
    <property type="protein sequence ID" value="OGD88764.1"/>
    <property type="molecule type" value="Genomic_DNA"/>
</dbReference>
<feature type="transmembrane region" description="Helical" evidence="1">
    <location>
        <begin position="102"/>
        <end position="124"/>
    </location>
</feature>
<accession>A0A1F5GAA2</accession>
<gene>
    <name evidence="2" type="ORF">A3D04_04370</name>
</gene>